<name>A0A6J0LNA5_RAPSA</name>
<keyword evidence="2" id="KW-1185">Reference proteome</keyword>
<evidence type="ECO:0000313" key="2">
    <source>
        <dbReference type="Proteomes" id="UP000504610"/>
    </source>
</evidence>
<dbReference type="GeneID" id="108832257"/>
<dbReference type="InterPro" id="IPR026960">
    <property type="entry name" value="RVT-Znf"/>
</dbReference>
<dbReference type="AlphaFoldDB" id="A0A6J0LNA5"/>
<dbReference type="KEGG" id="rsz:108832257"/>
<proteinExistence type="predicted"/>
<feature type="domain" description="Reverse transcriptase zinc-binding" evidence="1">
    <location>
        <begin position="58"/>
        <end position="113"/>
    </location>
</feature>
<evidence type="ECO:0000259" key="1">
    <source>
        <dbReference type="Pfam" id="PF13966"/>
    </source>
</evidence>
<organism evidence="2 3">
    <name type="scientific">Raphanus sativus</name>
    <name type="common">Radish</name>
    <name type="synonym">Raphanus raphanistrum var. sativus</name>
    <dbReference type="NCBI Taxonomy" id="3726"/>
    <lineage>
        <taxon>Eukaryota</taxon>
        <taxon>Viridiplantae</taxon>
        <taxon>Streptophyta</taxon>
        <taxon>Embryophyta</taxon>
        <taxon>Tracheophyta</taxon>
        <taxon>Spermatophyta</taxon>
        <taxon>Magnoliopsida</taxon>
        <taxon>eudicotyledons</taxon>
        <taxon>Gunneridae</taxon>
        <taxon>Pentapetalae</taxon>
        <taxon>rosids</taxon>
        <taxon>malvids</taxon>
        <taxon>Brassicales</taxon>
        <taxon>Brassicaceae</taxon>
        <taxon>Brassiceae</taxon>
        <taxon>Raphanus</taxon>
    </lineage>
</organism>
<protein>
    <submittedName>
        <fullName evidence="3">Uncharacterized protein LOC108832257</fullName>
    </submittedName>
</protein>
<dbReference type="RefSeq" id="XP_018461254.1">
    <property type="nucleotide sequence ID" value="XM_018605752.1"/>
</dbReference>
<accession>A0A6J0LNA5</accession>
<reference evidence="3" key="2">
    <citation type="submission" date="2025-08" db="UniProtKB">
        <authorList>
            <consortium name="RefSeq"/>
        </authorList>
    </citation>
    <scope>IDENTIFICATION</scope>
    <source>
        <tissue evidence="3">Leaf</tissue>
    </source>
</reference>
<evidence type="ECO:0000313" key="3">
    <source>
        <dbReference type="RefSeq" id="XP_018461254.1"/>
    </source>
</evidence>
<reference evidence="2" key="1">
    <citation type="journal article" date="2019" name="Database">
        <title>The radish genome database (RadishGD): an integrated information resource for radish genomics.</title>
        <authorList>
            <person name="Yu H.J."/>
            <person name="Baek S."/>
            <person name="Lee Y.J."/>
            <person name="Cho A."/>
            <person name="Mun J.H."/>
        </authorList>
    </citation>
    <scope>NUCLEOTIDE SEQUENCE [LARGE SCALE GENOMIC DNA]</scope>
    <source>
        <strain evidence="2">cv. WK10039</strain>
    </source>
</reference>
<gene>
    <name evidence="3" type="primary">LOC108832257</name>
</gene>
<dbReference type="Proteomes" id="UP000504610">
    <property type="component" value="Chromosome 4"/>
</dbReference>
<dbReference type="Pfam" id="PF13966">
    <property type="entry name" value="zf-RVT"/>
    <property type="match status" value="1"/>
</dbReference>
<sequence>MVADALRNGDWWLSASRSRNAIISLLKQCLPPATPIVQSSTDDRYLWKMGNESPTDQFSTAKTWNVLHPPSPPVYWHAQVWFKGRVPKHAFISWLVAWNRLTTRDRMRSWVLRSGASSALD</sequence>